<organism evidence="2 3">
    <name type="scientific">Gadus morhua</name>
    <name type="common">Atlantic cod</name>
    <dbReference type="NCBI Taxonomy" id="8049"/>
    <lineage>
        <taxon>Eukaryota</taxon>
        <taxon>Metazoa</taxon>
        <taxon>Chordata</taxon>
        <taxon>Craniata</taxon>
        <taxon>Vertebrata</taxon>
        <taxon>Euteleostomi</taxon>
        <taxon>Actinopterygii</taxon>
        <taxon>Neopterygii</taxon>
        <taxon>Teleostei</taxon>
        <taxon>Neoteleostei</taxon>
        <taxon>Acanthomorphata</taxon>
        <taxon>Zeiogadaria</taxon>
        <taxon>Gadariae</taxon>
        <taxon>Gadiformes</taxon>
        <taxon>Gadoidei</taxon>
        <taxon>Gadidae</taxon>
        <taxon>Gadus</taxon>
    </lineage>
</organism>
<name>A0A8C5ATW4_GADMO</name>
<dbReference type="SUPFAM" id="SSF56672">
    <property type="entry name" value="DNA/RNA polymerases"/>
    <property type="match status" value="1"/>
</dbReference>
<dbReference type="Pfam" id="PF00078">
    <property type="entry name" value="RVT_1"/>
    <property type="match status" value="1"/>
</dbReference>
<evidence type="ECO:0000313" key="2">
    <source>
        <dbReference type="Ensembl" id="ENSGMOP00000036805.1"/>
    </source>
</evidence>
<dbReference type="PANTHER" id="PTHR33332">
    <property type="entry name" value="REVERSE TRANSCRIPTASE DOMAIN-CONTAINING PROTEIN"/>
    <property type="match status" value="1"/>
</dbReference>
<dbReference type="InterPro" id="IPR000477">
    <property type="entry name" value="RT_dom"/>
</dbReference>
<protein>
    <recommendedName>
        <fullName evidence="1">Reverse transcriptase domain-containing protein</fullName>
    </recommendedName>
</protein>
<dbReference type="OMA" id="STEMATC"/>
<proteinExistence type="predicted"/>
<keyword evidence="3" id="KW-1185">Reference proteome</keyword>
<evidence type="ECO:0000313" key="3">
    <source>
        <dbReference type="Proteomes" id="UP000694546"/>
    </source>
</evidence>
<dbReference type="CDD" id="cd01650">
    <property type="entry name" value="RT_nLTR_like"/>
    <property type="match status" value="1"/>
</dbReference>
<sequence>MSKVAEKCVAEQIIHHLNNRSFPLHPMQFGFRSNHSTETANCFFIEKIKSLLDKRGVVGAVFLDLRKAFDTVNHKVLLSKLSNFNFSVEARQWVESYLFNRTQTVRINNQQSDTLSLSTGVPQGSILGPLLFCLYINDLPSVCPEAHIQMYADDTVLYVHGLTKTEVAAKLTKAVLKITAWLNQCCLQLNVSKTVGMFFSKTNDCSENPDVLVSGEKLEIVKEFKYLGIILDSNFNFRAHVKTVCKRIKFNLANFKFIRNSMSTQAAMMYMHSMIFSHMSYCLTSWSQANQTTLKPLQSLYKQTLKVLDKKPRQFHHCAILRKHNLVSWENMIKHKNACLFYKIIHGMAPPPLREFVTIRTNQHRITRGVIRGDCIIPFRKSTFSQSAFSVAASREWNNIPTCIRDLNTYRSFSSNLKQWLIDNMICQH</sequence>
<feature type="domain" description="Reverse transcriptase" evidence="1">
    <location>
        <begin position="1"/>
        <end position="231"/>
    </location>
</feature>
<dbReference type="Ensembl" id="ENSGMOT00000062341.1">
    <property type="protein sequence ID" value="ENSGMOP00000036805.1"/>
    <property type="gene ID" value="ENSGMOG00000031148.1"/>
</dbReference>
<accession>A0A8C5ATW4</accession>
<dbReference type="AlphaFoldDB" id="A0A8C5ATW4"/>
<reference evidence="2" key="1">
    <citation type="submission" date="2025-08" db="UniProtKB">
        <authorList>
            <consortium name="Ensembl"/>
        </authorList>
    </citation>
    <scope>IDENTIFICATION</scope>
</reference>
<reference evidence="2" key="2">
    <citation type="submission" date="2025-09" db="UniProtKB">
        <authorList>
            <consortium name="Ensembl"/>
        </authorList>
    </citation>
    <scope>IDENTIFICATION</scope>
</reference>
<dbReference type="PROSITE" id="PS50878">
    <property type="entry name" value="RT_POL"/>
    <property type="match status" value="1"/>
</dbReference>
<dbReference type="GeneTree" id="ENSGT01140000282562"/>
<dbReference type="InterPro" id="IPR043502">
    <property type="entry name" value="DNA/RNA_pol_sf"/>
</dbReference>
<dbReference type="Proteomes" id="UP000694546">
    <property type="component" value="Chromosome 8"/>
</dbReference>
<evidence type="ECO:0000259" key="1">
    <source>
        <dbReference type="PROSITE" id="PS50878"/>
    </source>
</evidence>